<evidence type="ECO:0000259" key="9">
    <source>
        <dbReference type="PROSITE" id="PS50893"/>
    </source>
</evidence>
<dbReference type="CDD" id="cd18587">
    <property type="entry name" value="ABC_6TM_LapB_like"/>
    <property type="match status" value="1"/>
</dbReference>
<dbReference type="NCBIfam" id="TIGR03375">
    <property type="entry name" value="type_I_sec_LssB"/>
    <property type="match status" value="1"/>
</dbReference>
<keyword evidence="13" id="KW-1185">Reference proteome</keyword>
<accession>A0ABS8UAX3</accession>
<evidence type="ECO:0000256" key="5">
    <source>
        <dbReference type="ARBA" id="ARBA00022840"/>
    </source>
</evidence>
<feature type="transmembrane region" description="Helical" evidence="8">
    <location>
        <begin position="164"/>
        <end position="189"/>
    </location>
</feature>
<comment type="subcellular location">
    <subcellularLocation>
        <location evidence="1">Cell membrane</location>
        <topology evidence="1">Multi-pass membrane protein</topology>
    </subcellularLocation>
</comment>
<dbReference type="InterPro" id="IPR003439">
    <property type="entry name" value="ABC_transporter-like_ATP-bd"/>
</dbReference>
<dbReference type="SUPFAM" id="SSF52540">
    <property type="entry name" value="P-loop containing nucleoside triphosphate hydrolases"/>
    <property type="match status" value="1"/>
</dbReference>
<evidence type="ECO:0000256" key="8">
    <source>
        <dbReference type="SAM" id="Phobius"/>
    </source>
</evidence>
<dbReference type="PROSITE" id="PS50990">
    <property type="entry name" value="PEPTIDASE_C39"/>
    <property type="match status" value="1"/>
</dbReference>
<keyword evidence="5" id="KW-0067">ATP-binding</keyword>
<dbReference type="Gene3D" id="1.20.1560.10">
    <property type="entry name" value="ABC transporter type 1, transmembrane domain"/>
    <property type="match status" value="1"/>
</dbReference>
<proteinExistence type="predicted"/>
<reference evidence="12" key="2">
    <citation type="journal article" date="2022" name="Syst. Appl. Microbiol.">
        <title>Physiological and genomic characterisation of Luteimonas fraxinea sp. nov., a bacterial species associated with trees tolerant to ash dieback.</title>
        <authorList>
            <person name="Ulrich K."/>
            <person name="Becker R."/>
            <person name="Behrendt U."/>
            <person name="Kube M."/>
            <person name="Schneck V."/>
            <person name="Ulrich A."/>
        </authorList>
    </citation>
    <scope>NUCLEOTIDE SEQUENCE</scope>
    <source>
        <strain evidence="12">A1P009</strain>
    </source>
</reference>
<feature type="transmembrane region" description="Helical" evidence="8">
    <location>
        <begin position="201"/>
        <end position="221"/>
    </location>
</feature>
<dbReference type="InterPro" id="IPR011527">
    <property type="entry name" value="ABC1_TM_dom"/>
</dbReference>
<evidence type="ECO:0000256" key="6">
    <source>
        <dbReference type="ARBA" id="ARBA00022989"/>
    </source>
</evidence>
<evidence type="ECO:0000256" key="1">
    <source>
        <dbReference type="ARBA" id="ARBA00004651"/>
    </source>
</evidence>
<dbReference type="Proteomes" id="UP001430360">
    <property type="component" value="Unassembled WGS sequence"/>
</dbReference>
<dbReference type="InterPro" id="IPR036640">
    <property type="entry name" value="ABC1_TM_sf"/>
</dbReference>
<reference evidence="12" key="1">
    <citation type="submission" date="2021-12" db="EMBL/GenBank/DDBJ databases">
        <authorList>
            <person name="Ulrich A."/>
        </authorList>
    </citation>
    <scope>NUCLEOTIDE SEQUENCE</scope>
    <source>
        <strain evidence="12">A1P009</strain>
    </source>
</reference>
<feature type="transmembrane region" description="Helical" evidence="8">
    <location>
        <begin position="279"/>
        <end position="298"/>
    </location>
</feature>
<dbReference type="PANTHER" id="PTHR43394">
    <property type="entry name" value="ATP-DEPENDENT PERMEASE MDL1, MITOCHONDRIAL"/>
    <property type="match status" value="1"/>
</dbReference>
<dbReference type="InterPro" id="IPR039421">
    <property type="entry name" value="Type_1_exporter"/>
</dbReference>
<evidence type="ECO:0000313" key="12">
    <source>
        <dbReference type="EMBL" id="MCD9096127.1"/>
    </source>
</evidence>
<name>A0ABS8UAX3_9GAMM</name>
<dbReference type="SMART" id="SM00382">
    <property type="entry name" value="AAA"/>
    <property type="match status" value="1"/>
</dbReference>
<feature type="domain" description="ABC transporter" evidence="9">
    <location>
        <begin position="479"/>
        <end position="714"/>
    </location>
</feature>
<dbReference type="PROSITE" id="PS50929">
    <property type="entry name" value="ABC_TM1F"/>
    <property type="match status" value="1"/>
</dbReference>
<organism evidence="12 13">
    <name type="scientific">Luteimonas fraxinea</name>
    <dbReference type="NCBI Taxonomy" id="2901869"/>
    <lineage>
        <taxon>Bacteria</taxon>
        <taxon>Pseudomonadati</taxon>
        <taxon>Pseudomonadota</taxon>
        <taxon>Gammaproteobacteria</taxon>
        <taxon>Lysobacterales</taxon>
        <taxon>Lysobacteraceae</taxon>
        <taxon>Luteimonas</taxon>
    </lineage>
</organism>
<keyword evidence="6 8" id="KW-1133">Transmembrane helix</keyword>
<evidence type="ECO:0000256" key="4">
    <source>
        <dbReference type="ARBA" id="ARBA00022801"/>
    </source>
</evidence>
<feature type="domain" description="ABC transmembrane type-1" evidence="10">
    <location>
        <begin position="167"/>
        <end position="445"/>
    </location>
</feature>
<comment type="caution">
    <text evidence="12">The sequence shown here is derived from an EMBL/GenBank/DDBJ whole genome shotgun (WGS) entry which is preliminary data.</text>
</comment>
<gene>
    <name evidence="12" type="ORF">LTT95_04155</name>
</gene>
<dbReference type="Gene3D" id="3.90.70.10">
    <property type="entry name" value="Cysteine proteinases"/>
    <property type="match status" value="1"/>
</dbReference>
<keyword evidence="4" id="KW-0378">Hydrolase</keyword>
<dbReference type="InterPro" id="IPR017750">
    <property type="entry name" value="ATPase_T1SS"/>
</dbReference>
<evidence type="ECO:0000256" key="2">
    <source>
        <dbReference type="ARBA" id="ARBA00022692"/>
    </source>
</evidence>
<evidence type="ECO:0000256" key="7">
    <source>
        <dbReference type="ARBA" id="ARBA00023136"/>
    </source>
</evidence>
<evidence type="ECO:0000259" key="10">
    <source>
        <dbReference type="PROSITE" id="PS50929"/>
    </source>
</evidence>
<protein>
    <submittedName>
        <fullName evidence="12">Type I secretion system permease/ATPase</fullName>
    </submittedName>
</protein>
<dbReference type="Pfam" id="PF00664">
    <property type="entry name" value="ABC_membrane"/>
    <property type="match status" value="1"/>
</dbReference>
<dbReference type="RefSeq" id="WP_232134602.1">
    <property type="nucleotide sequence ID" value="NZ_CP089507.1"/>
</dbReference>
<keyword evidence="3" id="KW-0547">Nucleotide-binding</keyword>
<keyword evidence="2 8" id="KW-0812">Transmembrane</keyword>
<sequence length="723" mass="80067">MTTKNPRDTSEHLPWLDALIAVSRHYRLDGSQERVRVEAEWRARADSLDEVIEHMARQLGLVAVIDRLVPGMLDPWRLPMIVDLGDGQVGVLEQIDSDGNVSVRLSGEHGLVTTLGRDELLQRTQRVLLAKPQSAVPDARVDEYIKPWQSDWLLKEALKEWPRYLDVMLASMVANVLTLAAMLFTMQVYDRVVPAQSVPTLWVLFGGLLIALTFAFLMRVLRTHITDLVGRRADLRISDRVFGHALRIRNDARPRSTGSFVAQLRELEQIRELTTSTTIGALADLPFFVLFLGVIWLIGGHLVLVPLAALPLLLIPGLLAQRPLARLSRSGMRESSIRSAMLVETVQNMDDIKLLRAEPRFQNQWNHLNETTAGIGMRTRRLTGALNAWTQEVQQLVYASVVLVGAFAVMAGELSVGVLVACSMLASRMIAPLGQMTGVMVRWQQAKVAREGLDELMKRPVDQPERSLRVHRPVLRGSYVLNEIRFAYAEAGRPALEIKRLEIAAGEKVALLGRNGAGKSTLLQLLAGMQFPQSGQVLLDEVKSSVLDPMDVRRDVALLNQHAALFYGTLRDNLTMGMPHATDDDLLKALVRSGAADVVRSLPEGLDYMVQEGGHGLSGGQRQTLLLARTLMRGPNVLLLDEPTAWLDEASERRFIDGMEAWLAPRTLVVATHRPAVLKWVDRIVVLEGGRVVRDGPKDDVLARPAVARAPRGASSVVVGKRS</sequence>
<dbReference type="PROSITE" id="PS50893">
    <property type="entry name" value="ABC_TRANSPORTER_2"/>
    <property type="match status" value="1"/>
</dbReference>
<dbReference type="Pfam" id="PF00005">
    <property type="entry name" value="ABC_tran"/>
    <property type="match status" value="1"/>
</dbReference>
<dbReference type="SUPFAM" id="SSF90123">
    <property type="entry name" value="ABC transporter transmembrane region"/>
    <property type="match status" value="1"/>
</dbReference>
<evidence type="ECO:0000256" key="3">
    <source>
        <dbReference type="ARBA" id="ARBA00022741"/>
    </source>
</evidence>
<evidence type="ECO:0000313" key="13">
    <source>
        <dbReference type="Proteomes" id="UP001430360"/>
    </source>
</evidence>
<dbReference type="Gene3D" id="3.40.50.300">
    <property type="entry name" value="P-loop containing nucleotide triphosphate hydrolases"/>
    <property type="match status" value="1"/>
</dbReference>
<keyword evidence="7 8" id="KW-0472">Membrane</keyword>
<dbReference type="EMBL" id="JAJQKU010000001">
    <property type="protein sequence ID" value="MCD9096127.1"/>
    <property type="molecule type" value="Genomic_DNA"/>
</dbReference>
<feature type="domain" description="Peptidase C39" evidence="11">
    <location>
        <begin position="8"/>
        <end position="131"/>
    </location>
</feature>
<dbReference type="PANTHER" id="PTHR43394:SF1">
    <property type="entry name" value="ATP-BINDING CASSETTE SUB-FAMILY B MEMBER 10, MITOCHONDRIAL"/>
    <property type="match status" value="1"/>
</dbReference>
<dbReference type="InterPro" id="IPR003593">
    <property type="entry name" value="AAA+_ATPase"/>
</dbReference>
<evidence type="ECO:0000259" key="11">
    <source>
        <dbReference type="PROSITE" id="PS50990"/>
    </source>
</evidence>
<dbReference type="InterPro" id="IPR005074">
    <property type="entry name" value="Peptidase_C39"/>
</dbReference>
<dbReference type="InterPro" id="IPR027417">
    <property type="entry name" value="P-loop_NTPase"/>
</dbReference>